<dbReference type="Pfam" id="PF03795">
    <property type="entry name" value="YCII"/>
    <property type="match status" value="1"/>
</dbReference>
<comment type="similarity">
    <text evidence="1">Belongs to the YciI family.</text>
</comment>
<evidence type="ECO:0000313" key="3">
    <source>
        <dbReference type="EMBL" id="GAA3055067.1"/>
    </source>
</evidence>
<gene>
    <name evidence="3" type="ORF">GCM10010529_06410</name>
</gene>
<dbReference type="RefSeq" id="WP_344684964.1">
    <property type="nucleotide sequence ID" value="NZ_BAAAVT010000003.1"/>
</dbReference>
<evidence type="ECO:0000313" key="4">
    <source>
        <dbReference type="Proteomes" id="UP001500236"/>
    </source>
</evidence>
<dbReference type="Gene3D" id="3.30.70.1060">
    <property type="entry name" value="Dimeric alpha+beta barrel"/>
    <property type="match status" value="1"/>
</dbReference>
<accession>A0ABP6LRZ3</accession>
<keyword evidence="4" id="KW-1185">Reference proteome</keyword>
<dbReference type="PANTHER" id="PTHR35174:SF3">
    <property type="entry name" value="BLL7171 PROTEIN"/>
    <property type="match status" value="1"/>
</dbReference>
<dbReference type="SUPFAM" id="SSF54909">
    <property type="entry name" value="Dimeric alpha+beta barrel"/>
    <property type="match status" value="1"/>
</dbReference>
<evidence type="ECO:0000259" key="2">
    <source>
        <dbReference type="Pfam" id="PF03795"/>
    </source>
</evidence>
<dbReference type="InterPro" id="IPR011008">
    <property type="entry name" value="Dimeric_a/b-barrel"/>
</dbReference>
<feature type="domain" description="YCII-related" evidence="2">
    <location>
        <begin position="14"/>
        <end position="112"/>
    </location>
</feature>
<proteinExistence type="inferred from homology"/>
<name>A0ABP6LRZ3_9MICC</name>
<reference evidence="4" key="1">
    <citation type="journal article" date="2019" name="Int. J. Syst. Evol. Microbiol.">
        <title>The Global Catalogue of Microorganisms (GCM) 10K type strain sequencing project: providing services to taxonomists for standard genome sequencing and annotation.</title>
        <authorList>
            <consortium name="The Broad Institute Genomics Platform"/>
            <consortium name="The Broad Institute Genome Sequencing Center for Infectious Disease"/>
            <person name="Wu L."/>
            <person name="Ma J."/>
        </authorList>
    </citation>
    <scope>NUCLEOTIDE SEQUENCE [LARGE SCALE GENOMIC DNA]</scope>
    <source>
        <strain evidence="4">JCM 14309</strain>
    </source>
</reference>
<comment type="caution">
    <text evidence="3">The sequence shown here is derived from an EMBL/GenBank/DDBJ whole genome shotgun (WGS) entry which is preliminary data.</text>
</comment>
<dbReference type="PANTHER" id="PTHR35174">
    <property type="entry name" value="BLL7171 PROTEIN-RELATED"/>
    <property type="match status" value="1"/>
</dbReference>
<organism evidence="3 4">
    <name type="scientific">Nesterenkonia aethiopica</name>
    <dbReference type="NCBI Taxonomy" id="269144"/>
    <lineage>
        <taxon>Bacteria</taxon>
        <taxon>Bacillati</taxon>
        <taxon>Actinomycetota</taxon>
        <taxon>Actinomycetes</taxon>
        <taxon>Micrococcales</taxon>
        <taxon>Micrococcaceae</taxon>
        <taxon>Nesterenkonia</taxon>
    </lineage>
</organism>
<evidence type="ECO:0000256" key="1">
    <source>
        <dbReference type="ARBA" id="ARBA00007689"/>
    </source>
</evidence>
<dbReference type="InterPro" id="IPR005545">
    <property type="entry name" value="YCII"/>
</dbReference>
<protein>
    <recommendedName>
        <fullName evidence="2">YCII-related domain-containing protein</fullName>
    </recommendedName>
</protein>
<dbReference type="Proteomes" id="UP001500236">
    <property type="component" value="Unassembled WGS sequence"/>
</dbReference>
<sequence length="128" mass="13666">MRCTLLLYYPEPAPGELTEEQLAEGMRAFGAYATSLEEAGVLRGLEVLHDTHATTSVSGSPGDLRIQEGPFADGEERLGGIVTVEVADLDEAVAWAGRAPAVEWGRIEIRPVATRFVDSQWLGDAPGG</sequence>
<dbReference type="EMBL" id="BAAAVT010000003">
    <property type="protein sequence ID" value="GAA3055067.1"/>
    <property type="molecule type" value="Genomic_DNA"/>
</dbReference>